<feature type="transmembrane region" description="Helical" evidence="1">
    <location>
        <begin position="527"/>
        <end position="549"/>
    </location>
</feature>
<feature type="transmembrane region" description="Helical" evidence="1">
    <location>
        <begin position="893"/>
        <end position="914"/>
    </location>
</feature>
<evidence type="ECO:0000256" key="1">
    <source>
        <dbReference type="SAM" id="Phobius"/>
    </source>
</evidence>
<evidence type="ECO:0000259" key="2">
    <source>
        <dbReference type="Pfam" id="PF05729"/>
    </source>
</evidence>
<dbReference type="EMBL" id="BNCD01000007">
    <property type="protein sequence ID" value="GHH78782.1"/>
    <property type="molecule type" value="Genomic_DNA"/>
</dbReference>
<feature type="transmembrane region" description="Helical" evidence="1">
    <location>
        <begin position="863"/>
        <end position="881"/>
    </location>
</feature>
<reference evidence="3" key="1">
    <citation type="journal article" date="2014" name="Int. J. Syst. Evol. Microbiol.">
        <title>Complete genome sequence of Corynebacterium casei LMG S-19264T (=DSM 44701T), isolated from a smear-ripened cheese.</title>
        <authorList>
            <consortium name="US DOE Joint Genome Institute (JGI-PGF)"/>
            <person name="Walter F."/>
            <person name="Albersmeier A."/>
            <person name="Kalinowski J."/>
            <person name="Ruckert C."/>
        </authorList>
    </citation>
    <scope>NUCLEOTIDE SEQUENCE</scope>
    <source>
        <strain evidence="3">JCM 5069</strain>
    </source>
</reference>
<gene>
    <name evidence="3" type="ORF">GCM10018793_30160</name>
</gene>
<feature type="transmembrane region" description="Helical" evidence="1">
    <location>
        <begin position="602"/>
        <end position="624"/>
    </location>
</feature>
<organism evidence="3 4">
    <name type="scientific">Streptomyces sulfonofaciens</name>
    <dbReference type="NCBI Taxonomy" id="68272"/>
    <lineage>
        <taxon>Bacteria</taxon>
        <taxon>Bacillati</taxon>
        <taxon>Actinomycetota</taxon>
        <taxon>Actinomycetes</taxon>
        <taxon>Kitasatosporales</taxon>
        <taxon>Streptomycetaceae</taxon>
        <taxon>Streptomyces</taxon>
    </lineage>
</organism>
<protein>
    <recommendedName>
        <fullName evidence="2">NACHT domain-containing protein</fullName>
    </recommendedName>
</protein>
<evidence type="ECO:0000313" key="3">
    <source>
        <dbReference type="EMBL" id="GHH78782.1"/>
    </source>
</evidence>
<feature type="transmembrane region" description="Helical" evidence="1">
    <location>
        <begin position="1132"/>
        <end position="1152"/>
    </location>
</feature>
<dbReference type="SUPFAM" id="SSF52540">
    <property type="entry name" value="P-loop containing nucleoside triphosphate hydrolases"/>
    <property type="match status" value="1"/>
</dbReference>
<feature type="transmembrane region" description="Helical" evidence="1">
    <location>
        <begin position="490"/>
        <end position="515"/>
    </location>
</feature>
<dbReference type="Pfam" id="PF05729">
    <property type="entry name" value="NACHT"/>
    <property type="match status" value="1"/>
</dbReference>
<proteinExistence type="predicted"/>
<accession>A0A919G641</accession>
<keyword evidence="1" id="KW-0472">Membrane</keyword>
<dbReference type="Gene3D" id="3.40.50.300">
    <property type="entry name" value="P-loop containing nucleotide triphosphate hydrolases"/>
    <property type="match status" value="1"/>
</dbReference>
<feature type="transmembrane region" description="Helical" evidence="1">
    <location>
        <begin position="780"/>
        <end position="798"/>
    </location>
</feature>
<keyword evidence="1" id="KW-0812">Transmembrane</keyword>
<feature type="domain" description="NACHT" evidence="2">
    <location>
        <begin position="143"/>
        <end position="292"/>
    </location>
</feature>
<dbReference type="InterPro" id="IPR007111">
    <property type="entry name" value="NACHT_NTPase"/>
</dbReference>
<feature type="transmembrane region" description="Helical" evidence="1">
    <location>
        <begin position="434"/>
        <end position="452"/>
    </location>
</feature>
<comment type="caution">
    <text evidence="3">The sequence shown here is derived from an EMBL/GenBank/DDBJ whole genome shotgun (WGS) entry which is preliminary data.</text>
</comment>
<feature type="transmembrane region" description="Helical" evidence="1">
    <location>
        <begin position="1097"/>
        <end position="1116"/>
    </location>
</feature>
<sequence>MGADVRRYLMAVAGAGLLLAVASAAVALRGVAVDADLTAFGAAVLAASLTTALATAGLLATRRQAVPRPRPGEPRAGTFALLERLARHVALELREADRRSDGASTLPLTWTYAPSAVEGRDGGRSRPPVGASLWDAYETLSDRRLVVLGDAGSGKTTMARRFVLDGLDRRRAGDPVPVMFALHSWHPSNGSLSRWMADELESEYGLRRSEALALADGPLITPVLDGLDELPPHARSAVAEQLARGLSTSGGYVLTCRTSAFHRLEADQRRGLGPVLTLLPLSAADAAAQLERGHPEQAGSWDAVARAIERRPEGPLAQAFSSPWLVVLAQEAYASDHESRSPAELTDAERFPTADDIRRRILETADPTARSERLPGESGRRWLGLLTQAMGRDSDPYLLWWRMAAHRPRAVAGRLRWPLLVPPLLMWTARSGRLGVAAAVLLGAAALLTGVGRQAPPPRRLSPSAVLASVLPAAPEGPVGRRSVRHLRRVLATLVRLELGAVAPVVVVLTTVMGVSQAFTAPVPEALAISLVWPCAAGLAAVCLLGLGVPDDRPVPGAQVAHLGRDLVTALVRATAVVLLTCTPLAVVLRAGAGPSGHDTGLLLWTAAAVFAAALLDGSAWGRFRVAHLWHWTRGRLPWSLLAFLGEAGRQGLLAPAPGYGRGSYAFRHDLVRAAFGAQSAGRSPAVRAARRARADILDQVLALPEAIAHVAAAPEGTRRARARERVLSMAVNAFEADLPSVAEAAEGSYERFRQAHRRLQDAAAQRWWTRSGLVRTYRFAAWPAAAVAAAAAGLMVFPAGTLVTVATVVAVFCVLVLAWQWGEAAGSVGRSGGGPGTPGARRPAAPVWWSEERSLIRSRGSVAFRIGAFCELYAAAVWGARVATAPRGLGSGALPTIALAAAATWVVTLLGWLNARPYAEQWTALRSDDPADWPELPGGRGRYRDAAVQARRDWLVALARDGVMPLLRRRLGATHDERSLTLPPIDASRLTGSRGADQFVSTAAVQQTALHLRELESASIGVSGPRGGGKSTLMQRFCAPESAGYEDLLVLVPAPTSYDPREFLVHLFAEVCRAITGESAAEGTERPRRAGRLQRALAGLVALTGMLAVLAAVSWQDLSHAGRRLAGEPRLLVLVGGGLLALVGIAWTLALSGGAGRARAGAARQGRAPKRRASGAQAAAVHHLRTLQYQSTVQRTRSTQFTLPGGLGLQFTGGEQVQHTEHLLSYPELVARFRALLDLVALERRPLGGRVIIGIDELDKVGTAEEAERFLNDLKVVFGIQGCHFLVAVSEDALTAFGRRVLDVRTTFDSAFDRVVTVPPLGLGQARELLELRGVRLPEPFLWLCHALSGGLPRDLLRCVMALTTTRTLRGTDDLVPLARALLAEDADTVLSAQTRYAAALSGAQAPRALRWIADASQAPTAADAWEQLVREAPPVLPDDYPTGRAVTQVRAYLALGATLMRTFTEGTPTEIRDRFEVFRSAGGDMADRFATARALLAAEPDAAWSAVARARGGIPGLRALPEP</sequence>
<dbReference type="InterPro" id="IPR027417">
    <property type="entry name" value="P-loop_NTPase"/>
</dbReference>
<name>A0A919G641_9ACTN</name>
<feature type="transmembrane region" description="Helical" evidence="1">
    <location>
        <begin position="570"/>
        <end position="590"/>
    </location>
</feature>
<keyword evidence="4" id="KW-1185">Reference proteome</keyword>
<feature type="transmembrane region" description="Helical" evidence="1">
    <location>
        <begin position="37"/>
        <end position="60"/>
    </location>
</feature>
<reference evidence="3" key="2">
    <citation type="submission" date="2020-09" db="EMBL/GenBank/DDBJ databases">
        <authorList>
            <person name="Sun Q."/>
            <person name="Ohkuma M."/>
        </authorList>
    </citation>
    <scope>NUCLEOTIDE SEQUENCE</scope>
    <source>
        <strain evidence="3">JCM 5069</strain>
    </source>
</reference>
<keyword evidence="1" id="KW-1133">Transmembrane helix</keyword>
<feature type="transmembrane region" description="Helical" evidence="1">
    <location>
        <begin position="804"/>
        <end position="822"/>
    </location>
</feature>
<dbReference type="Proteomes" id="UP000603708">
    <property type="component" value="Unassembled WGS sequence"/>
</dbReference>
<evidence type="ECO:0000313" key="4">
    <source>
        <dbReference type="Proteomes" id="UP000603708"/>
    </source>
</evidence>